<evidence type="ECO:0000256" key="1">
    <source>
        <dbReference type="ARBA" id="ARBA00000553"/>
    </source>
</evidence>
<proteinExistence type="inferred from homology"/>
<accession>A0ABY5P1Z9</accession>
<comment type="cofactor">
    <cofactor evidence="2">
        <name>Zn(2+)</name>
        <dbReference type="ChEBI" id="CHEBI:29105"/>
    </cofactor>
</comment>
<comment type="function">
    <text evidence="3">Purine nucleoside enzyme that catalyzes the phosphorolysis of adenosine and inosine nucleosides, yielding D-ribose 1-phosphate and the respective free bases, adenine and hypoxanthine. Also catalyzes the phosphorolysis of S-methyl-5'-thioadenosine into adenine and S-methyl-5-thio-alpha-D-ribose 1-phosphate. Also has adenosine deaminase activity.</text>
</comment>
<dbReference type="InterPro" id="IPR011324">
    <property type="entry name" value="Cytotoxic_necrot_fac-like_cat"/>
</dbReference>
<keyword evidence="6" id="KW-0479">Metal-binding</keyword>
<comment type="catalytic activity">
    <reaction evidence="1">
        <text>inosine + phosphate = alpha-D-ribose 1-phosphate + hypoxanthine</text>
        <dbReference type="Rhea" id="RHEA:27646"/>
        <dbReference type="ChEBI" id="CHEBI:17368"/>
        <dbReference type="ChEBI" id="CHEBI:17596"/>
        <dbReference type="ChEBI" id="CHEBI:43474"/>
        <dbReference type="ChEBI" id="CHEBI:57720"/>
        <dbReference type="EC" id="2.4.2.1"/>
    </reaction>
    <physiologicalReaction direction="left-to-right" evidence="1">
        <dbReference type="Rhea" id="RHEA:27647"/>
    </physiologicalReaction>
</comment>
<evidence type="ECO:0000256" key="2">
    <source>
        <dbReference type="ARBA" id="ARBA00001947"/>
    </source>
</evidence>
<dbReference type="InterPro" id="IPR038371">
    <property type="entry name" value="Cu_polyphenol_OxRdtase_sf"/>
</dbReference>
<evidence type="ECO:0000256" key="3">
    <source>
        <dbReference type="ARBA" id="ARBA00003215"/>
    </source>
</evidence>
<evidence type="ECO:0000256" key="9">
    <source>
        <dbReference type="ARBA" id="ARBA00047989"/>
    </source>
</evidence>
<organism evidence="13 14">
    <name type="scientific">Fundicoccus culcitae</name>
    <dbReference type="NCBI Taxonomy" id="2969821"/>
    <lineage>
        <taxon>Bacteria</taxon>
        <taxon>Bacillati</taxon>
        <taxon>Bacillota</taxon>
        <taxon>Bacilli</taxon>
        <taxon>Lactobacillales</taxon>
        <taxon>Aerococcaceae</taxon>
        <taxon>Fundicoccus</taxon>
    </lineage>
</organism>
<evidence type="ECO:0000256" key="7">
    <source>
        <dbReference type="ARBA" id="ARBA00022801"/>
    </source>
</evidence>
<comment type="catalytic activity">
    <reaction evidence="10">
        <text>adenosine + phosphate = alpha-D-ribose 1-phosphate + adenine</text>
        <dbReference type="Rhea" id="RHEA:27642"/>
        <dbReference type="ChEBI" id="CHEBI:16335"/>
        <dbReference type="ChEBI" id="CHEBI:16708"/>
        <dbReference type="ChEBI" id="CHEBI:43474"/>
        <dbReference type="ChEBI" id="CHEBI:57720"/>
        <dbReference type="EC" id="2.4.2.1"/>
    </reaction>
    <physiologicalReaction direction="left-to-right" evidence="10">
        <dbReference type="Rhea" id="RHEA:27643"/>
    </physiologicalReaction>
</comment>
<dbReference type="InterPro" id="IPR003730">
    <property type="entry name" value="Cu_polyphenol_OxRdtase"/>
</dbReference>
<dbReference type="SUPFAM" id="SSF64438">
    <property type="entry name" value="CNF1/YfiH-like putative cysteine hydrolases"/>
    <property type="match status" value="1"/>
</dbReference>
<dbReference type="Pfam" id="PF02578">
    <property type="entry name" value="Cu-oxidase_4"/>
    <property type="match status" value="1"/>
</dbReference>
<dbReference type="RefSeq" id="WP_313792226.1">
    <property type="nucleotide sequence ID" value="NZ_CP102453.1"/>
</dbReference>
<comment type="catalytic activity">
    <reaction evidence="9">
        <text>adenosine + H2O + H(+) = inosine + NH4(+)</text>
        <dbReference type="Rhea" id="RHEA:24408"/>
        <dbReference type="ChEBI" id="CHEBI:15377"/>
        <dbReference type="ChEBI" id="CHEBI:15378"/>
        <dbReference type="ChEBI" id="CHEBI:16335"/>
        <dbReference type="ChEBI" id="CHEBI:17596"/>
        <dbReference type="ChEBI" id="CHEBI:28938"/>
        <dbReference type="EC" id="3.5.4.4"/>
    </reaction>
    <physiologicalReaction direction="left-to-right" evidence="9">
        <dbReference type="Rhea" id="RHEA:24409"/>
    </physiologicalReaction>
</comment>
<evidence type="ECO:0000256" key="5">
    <source>
        <dbReference type="ARBA" id="ARBA00022679"/>
    </source>
</evidence>
<keyword evidence="8" id="KW-0862">Zinc</keyword>
<evidence type="ECO:0000256" key="12">
    <source>
        <dbReference type="RuleBase" id="RU361274"/>
    </source>
</evidence>
<dbReference type="Proteomes" id="UP001315967">
    <property type="component" value="Chromosome"/>
</dbReference>
<comment type="similarity">
    <text evidence="4 12">Belongs to the purine nucleoside phosphorylase YfiH/LACC1 family.</text>
</comment>
<evidence type="ECO:0000256" key="6">
    <source>
        <dbReference type="ARBA" id="ARBA00022723"/>
    </source>
</evidence>
<sequence length="247" mass="27399">MNSKLLSDHGLLNYIAGADYNFRYTLIGDQIKPEIERAVTQLKAPVKEIYTVAQTHSANVAYANGENGEPFVIGKTFADADGLITDKAGVALLIKYADCTPVVIFDPVRKVQAIVHAGWRGTVQRISQLAIEQMIHDFDCTLENLYVYVGPTIDQDHYEVGLDVYEAFSTFPNRDQLFYPKGNKYHLSMQKANHQLILEAGIDPSHIEVEAASTFTDARFHSARQSGANYHLNGLVTMIPSAEVNHG</sequence>
<evidence type="ECO:0000256" key="8">
    <source>
        <dbReference type="ARBA" id="ARBA00022833"/>
    </source>
</evidence>
<protein>
    <recommendedName>
        <fullName evidence="12">Purine nucleoside phosphorylase</fullName>
    </recommendedName>
</protein>
<dbReference type="CDD" id="cd16833">
    <property type="entry name" value="YfiH"/>
    <property type="match status" value="1"/>
</dbReference>
<evidence type="ECO:0000256" key="11">
    <source>
        <dbReference type="ARBA" id="ARBA00049893"/>
    </source>
</evidence>
<dbReference type="EMBL" id="CP102453">
    <property type="protein sequence ID" value="UUX32727.1"/>
    <property type="molecule type" value="Genomic_DNA"/>
</dbReference>
<dbReference type="PANTHER" id="PTHR30616:SF2">
    <property type="entry name" value="PURINE NUCLEOSIDE PHOSPHORYLASE LACC1"/>
    <property type="match status" value="1"/>
</dbReference>
<reference evidence="13 14" key="1">
    <citation type="submission" date="2022-08" db="EMBL/GenBank/DDBJ databases">
        <title>Aerococcaceae sp. nov isolated from spoiled eye mask.</title>
        <authorList>
            <person name="Zhou G."/>
            <person name="Xie X.-B."/>
            <person name="Shi Q.-S."/>
            <person name="Wang Y.-S."/>
            <person name="Wen X."/>
            <person name="Peng H."/>
            <person name="Yang X.-J."/>
            <person name="Tao H.-B."/>
            <person name="Huang X.-M."/>
        </authorList>
    </citation>
    <scope>NUCLEOTIDE SEQUENCE [LARGE SCALE GENOMIC DNA]</scope>
    <source>
        <strain evidence="14">DM20194951</strain>
    </source>
</reference>
<comment type="catalytic activity">
    <reaction evidence="11">
        <text>S-methyl-5'-thioadenosine + phosphate = 5-(methylsulfanyl)-alpha-D-ribose 1-phosphate + adenine</text>
        <dbReference type="Rhea" id="RHEA:11852"/>
        <dbReference type="ChEBI" id="CHEBI:16708"/>
        <dbReference type="ChEBI" id="CHEBI:17509"/>
        <dbReference type="ChEBI" id="CHEBI:43474"/>
        <dbReference type="ChEBI" id="CHEBI:58533"/>
        <dbReference type="EC" id="2.4.2.28"/>
    </reaction>
    <physiologicalReaction direction="left-to-right" evidence="11">
        <dbReference type="Rhea" id="RHEA:11853"/>
    </physiologicalReaction>
</comment>
<dbReference type="PANTHER" id="PTHR30616">
    <property type="entry name" value="UNCHARACTERIZED PROTEIN YFIH"/>
    <property type="match status" value="1"/>
</dbReference>
<dbReference type="NCBIfam" id="TIGR00726">
    <property type="entry name" value="peptidoglycan editing factor PgeF"/>
    <property type="match status" value="1"/>
</dbReference>
<keyword evidence="7" id="KW-0378">Hydrolase</keyword>
<name>A0ABY5P1Z9_9LACT</name>
<evidence type="ECO:0000313" key="14">
    <source>
        <dbReference type="Proteomes" id="UP001315967"/>
    </source>
</evidence>
<keyword evidence="5" id="KW-0808">Transferase</keyword>
<evidence type="ECO:0000256" key="4">
    <source>
        <dbReference type="ARBA" id="ARBA00007353"/>
    </source>
</evidence>
<dbReference type="Gene3D" id="3.60.140.10">
    <property type="entry name" value="CNF1/YfiH-like putative cysteine hydrolases"/>
    <property type="match status" value="1"/>
</dbReference>
<evidence type="ECO:0000313" key="13">
    <source>
        <dbReference type="EMBL" id="UUX32727.1"/>
    </source>
</evidence>
<evidence type="ECO:0000256" key="10">
    <source>
        <dbReference type="ARBA" id="ARBA00048968"/>
    </source>
</evidence>
<gene>
    <name evidence="13" type="primary">pgeF</name>
    <name evidence="13" type="ORF">NRE15_07295</name>
</gene>
<keyword evidence="14" id="KW-1185">Reference proteome</keyword>